<protein>
    <submittedName>
        <fullName evidence="1">Uncharacterized protein</fullName>
    </submittedName>
</protein>
<organism evidence="1">
    <name type="scientific">Anguilla anguilla</name>
    <name type="common">European freshwater eel</name>
    <name type="synonym">Muraena anguilla</name>
    <dbReference type="NCBI Taxonomy" id="7936"/>
    <lineage>
        <taxon>Eukaryota</taxon>
        <taxon>Metazoa</taxon>
        <taxon>Chordata</taxon>
        <taxon>Craniata</taxon>
        <taxon>Vertebrata</taxon>
        <taxon>Euteleostomi</taxon>
        <taxon>Actinopterygii</taxon>
        <taxon>Neopterygii</taxon>
        <taxon>Teleostei</taxon>
        <taxon>Anguilliformes</taxon>
        <taxon>Anguillidae</taxon>
        <taxon>Anguilla</taxon>
    </lineage>
</organism>
<reference evidence="1" key="2">
    <citation type="journal article" date="2015" name="Fish Shellfish Immunol.">
        <title>Early steps in the European eel (Anguilla anguilla)-Vibrio vulnificus interaction in the gills: Role of the RtxA13 toxin.</title>
        <authorList>
            <person name="Callol A."/>
            <person name="Pajuelo D."/>
            <person name="Ebbesson L."/>
            <person name="Teles M."/>
            <person name="MacKenzie S."/>
            <person name="Amaro C."/>
        </authorList>
    </citation>
    <scope>NUCLEOTIDE SEQUENCE</scope>
</reference>
<dbReference type="AlphaFoldDB" id="A0A0E9PVD8"/>
<name>A0A0E9PVD8_ANGAN</name>
<dbReference type="EMBL" id="GBXM01100512">
    <property type="protein sequence ID" value="JAH08065.1"/>
    <property type="molecule type" value="Transcribed_RNA"/>
</dbReference>
<accession>A0A0E9PVD8</accession>
<proteinExistence type="predicted"/>
<evidence type="ECO:0000313" key="1">
    <source>
        <dbReference type="EMBL" id="JAH08065.1"/>
    </source>
</evidence>
<reference evidence="1" key="1">
    <citation type="submission" date="2014-11" db="EMBL/GenBank/DDBJ databases">
        <authorList>
            <person name="Amaro Gonzalez C."/>
        </authorList>
    </citation>
    <scope>NUCLEOTIDE SEQUENCE</scope>
</reference>
<sequence>MGGLQLWRVQVVLNLSKFPRTKLILRLSCHAHLRTERHSSTNEKYNFLISPTVAP</sequence>